<evidence type="ECO:0000313" key="4">
    <source>
        <dbReference type="EMBL" id="AWO76597.1"/>
    </source>
</evidence>
<sequence length="647" mass="73969">MLFTTNIEQNYKTLLSNLSSGKSTISETLIDLTETHLMEMLLPSFRYTGKELLVGEGDGILPGDVTGQLVLNRELGEKLLDEARRRNTKIDLIYSTPYGDLEDFRLIQSIRGFFTNQKGRTTFCPVQASCEGIPSIVGVNCTYIEEQDQMTYKYFFKDGSYIEIEQPIRKVYFSIYGNTIEILEGQFLSMSGRHGRIYKGELLVEEPLIAKVYKLLTQCYLEAIEMVGPLKAHTCIVETNTFQQNKQWLIDSIQSEEFQLFQELVHHAQDVTDLEVFATAHTTKGMVQTLLYASHISIDDDNRVVIKVREDKYALGLLRDERMWNDPEAIDLMRLIFLGPDVVGKHFNKFKNQYVEIFSNLLYQTFKVGVGKIAVIRLLCMPFKMIFTEKFDVKRFSQKFDLDEKAVRNRVNVLTNETETYHGCRGVRVTVQREDICELWCEGLLKAAKRANDEGIKTQIQILLSMVTFPQEVEMFIEVFERKIREMIGTKCDWIRGISVMIETSGAFHLIEDILDLKGKNYLLNGALFGGNDFTAACLNMNRTDSANSIIPSYVQLGIMNRSPFQTINTQIVGKAIVTSLRRIRNLRRINNRDYLIGLGGEIAGDWESVQWLTRHAAPLGLNYVSTPPERILFSLFASAQASLVEF</sequence>
<dbReference type="InterPro" id="IPR040442">
    <property type="entry name" value="Pyrv_kinase-like_dom_sf"/>
</dbReference>
<dbReference type="Pfam" id="PF02896">
    <property type="entry name" value="PEP-utilizers_C"/>
    <property type="match status" value="1"/>
</dbReference>
<dbReference type="AlphaFoldDB" id="A0A2Z3NCF8"/>
<dbReference type="Proteomes" id="UP000246996">
    <property type="component" value="Plasmid unnamed_3"/>
</dbReference>
<reference evidence="5" key="1">
    <citation type="submission" date="2018-02" db="EMBL/GenBank/DDBJ databases">
        <title>The complete genome of bacterial strain SGAirxxxx.</title>
        <authorList>
            <person name="Schuster S.C."/>
        </authorList>
    </citation>
    <scope>NUCLEOTIDE SEQUENCE [LARGE SCALE GENOMIC DNA]</scope>
    <source>
        <strain evidence="5">SGAir0734</strain>
        <plasmid evidence="5">Plasmid unnamed_3</plasmid>
    </source>
</reference>
<dbReference type="RefSeq" id="WP_110107881.1">
    <property type="nucleotide sequence ID" value="NZ_CP027305.2"/>
</dbReference>
<feature type="domain" description="PEP-utilising enzyme C-terminal" evidence="3">
    <location>
        <begin position="314"/>
        <end position="633"/>
    </location>
</feature>
<dbReference type="InterPro" id="IPR000121">
    <property type="entry name" value="PEP_util_C"/>
</dbReference>
<gene>
    <name evidence="4" type="ORF">C1N76_19085</name>
</gene>
<protein>
    <recommendedName>
        <fullName evidence="1">Pyruvate, phosphate dikinase</fullName>
    </recommendedName>
    <alternativeName>
        <fullName evidence="2">Pyruvate, orthophosphate dikinase</fullName>
    </alternativeName>
</protein>
<dbReference type="InterPro" id="IPR010121">
    <property type="entry name" value="Pyruvate_phosphate_dikinase"/>
</dbReference>
<geneLocation type="plasmid" evidence="4 5">
    <name>unnamed_3</name>
</geneLocation>
<dbReference type="Gene3D" id="3.20.20.60">
    <property type="entry name" value="Phosphoenolpyruvate-binding domains"/>
    <property type="match status" value="1"/>
</dbReference>
<dbReference type="Gene3D" id="3.50.30.10">
    <property type="entry name" value="Phosphohistidine domain"/>
    <property type="match status" value="1"/>
</dbReference>
<dbReference type="GO" id="GO:0050242">
    <property type="term" value="F:pyruvate, phosphate dikinase activity"/>
    <property type="evidence" value="ECO:0007669"/>
    <property type="project" value="InterPro"/>
</dbReference>
<dbReference type="EMBL" id="CP027305">
    <property type="protein sequence ID" value="AWO76597.1"/>
    <property type="molecule type" value="Genomic_DNA"/>
</dbReference>
<proteinExistence type="predicted"/>
<name>A0A2Z3NCF8_GEOTH</name>
<evidence type="ECO:0000256" key="2">
    <source>
        <dbReference type="ARBA" id="ARBA00032883"/>
    </source>
</evidence>
<keyword evidence="4" id="KW-0614">Plasmid</keyword>
<dbReference type="PANTHER" id="PTHR22931">
    <property type="entry name" value="PHOSPHOENOLPYRUVATE DIKINASE-RELATED"/>
    <property type="match status" value="1"/>
</dbReference>
<accession>A0A2Z3NCF8</accession>
<evidence type="ECO:0000256" key="1">
    <source>
        <dbReference type="ARBA" id="ARBA00020138"/>
    </source>
</evidence>
<evidence type="ECO:0000259" key="3">
    <source>
        <dbReference type="Pfam" id="PF02896"/>
    </source>
</evidence>
<evidence type="ECO:0000313" key="5">
    <source>
        <dbReference type="Proteomes" id="UP000246996"/>
    </source>
</evidence>
<dbReference type="SUPFAM" id="SSF51621">
    <property type="entry name" value="Phosphoenolpyruvate/pyruvate domain"/>
    <property type="match status" value="1"/>
</dbReference>
<organism evidence="4 5">
    <name type="scientific">Geobacillus thermoleovorans</name>
    <name type="common">Bacillus thermoleovorans</name>
    <dbReference type="NCBI Taxonomy" id="33941"/>
    <lineage>
        <taxon>Bacteria</taxon>
        <taxon>Bacillati</taxon>
        <taxon>Bacillota</taxon>
        <taxon>Bacilli</taxon>
        <taxon>Bacillales</taxon>
        <taxon>Anoxybacillaceae</taxon>
        <taxon>Geobacillus</taxon>
        <taxon>Geobacillus thermoleovorans group</taxon>
    </lineage>
</organism>
<dbReference type="InterPro" id="IPR015813">
    <property type="entry name" value="Pyrv/PenolPyrv_kinase-like_dom"/>
</dbReference>
<dbReference type="PANTHER" id="PTHR22931:SF9">
    <property type="entry name" value="PYRUVATE, PHOSPHATE DIKINASE 1, CHLOROPLASTIC"/>
    <property type="match status" value="1"/>
</dbReference>